<feature type="region of interest" description="Disordered" evidence="1">
    <location>
        <begin position="158"/>
        <end position="268"/>
    </location>
</feature>
<name>A0ABR3GU26_9PEZI</name>
<evidence type="ECO:0000256" key="1">
    <source>
        <dbReference type="SAM" id="MobiDB-lite"/>
    </source>
</evidence>
<feature type="region of interest" description="Disordered" evidence="1">
    <location>
        <begin position="387"/>
        <end position="415"/>
    </location>
</feature>
<feature type="region of interest" description="Disordered" evidence="1">
    <location>
        <begin position="449"/>
        <end position="504"/>
    </location>
</feature>
<dbReference type="SUPFAM" id="SSF54427">
    <property type="entry name" value="NTF2-like"/>
    <property type="match status" value="1"/>
</dbReference>
<reference evidence="2 3" key="1">
    <citation type="submission" date="2024-02" db="EMBL/GenBank/DDBJ databases">
        <title>Discinaceae phylogenomics.</title>
        <authorList>
            <person name="Dirks A.C."/>
            <person name="James T.Y."/>
        </authorList>
    </citation>
    <scope>NUCLEOTIDE SEQUENCE [LARGE SCALE GENOMIC DNA]</scope>
    <source>
        <strain evidence="2 3">ACD0624</strain>
    </source>
</reference>
<feature type="compositionally biased region" description="Polar residues" evidence="1">
    <location>
        <begin position="479"/>
        <end position="497"/>
    </location>
</feature>
<comment type="caution">
    <text evidence="2">The sequence shown here is derived from an EMBL/GenBank/DDBJ whole genome shotgun (WGS) entry which is preliminary data.</text>
</comment>
<proteinExistence type="predicted"/>
<sequence>MSLQQTYTRFLASPSAKALAPSPSMHFITTLITVNSAEAITKYLSRESAQLKKRVEKPLGVIESADSLVLEMETEMEFLCSGGNYLPALDDNFLADQVVMVPIVHIVNFEDGLIKQIRLYWDQSCLLKQIGVIGRNGRNWPIKDGRDQCKLVGTSVLGATRSPSARPAQANGNGSSNGSSNGSTNGNSNSNGNGNSNSNGNSARFTTRSSSTSSNNNPTRDPHRSLSLFSPQEEDFERVRGPVVQPRGSAKPPSRNLGEILGADDDGKPLAVGPTETFIAPKGCNGFPAQRTFEIGSNERTPMKKDRTVIMDPKKFDHFEFADFTTPEKKTIVHRKDDERHFGWSDNEELPEPIRLPKKFAPRKDAETHFSFKNEDAPEAARTIQPSRRGVDSHFEIADNSPAGNRVRKETSMNRKATNNNMASHWGENESPGGGFFDSFGKEQKQGGIAIAGDGIGTRKAQGREWDFDEEIPDERKQNVTLPSRTARSQTQSSAGSNYWDENY</sequence>
<protein>
    <submittedName>
        <fullName evidence="2">Uncharacterized protein</fullName>
    </submittedName>
</protein>
<dbReference type="Proteomes" id="UP001447188">
    <property type="component" value="Unassembled WGS sequence"/>
</dbReference>
<evidence type="ECO:0000313" key="2">
    <source>
        <dbReference type="EMBL" id="KAL0639222.1"/>
    </source>
</evidence>
<gene>
    <name evidence="2" type="ORF">Q9L58_001681</name>
</gene>
<evidence type="ECO:0000313" key="3">
    <source>
        <dbReference type="Proteomes" id="UP001447188"/>
    </source>
</evidence>
<dbReference type="InterPro" id="IPR032710">
    <property type="entry name" value="NTF2-like_dom_sf"/>
</dbReference>
<dbReference type="Gene3D" id="3.10.450.50">
    <property type="match status" value="1"/>
</dbReference>
<organism evidence="2 3">
    <name type="scientific">Discina gigas</name>
    <dbReference type="NCBI Taxonomy" id="1032678"/>
    <lineage>
        <taxon>Eukaryota</taxon>
        <taxon>Fungi</taxon>
        <taxon>Dikarya</taxon>
        <taxon>Ascomycota</taxon>
        <taxon>Pezizomycotina</taxon>
        <taxon>Pezizomycetes</taxon>
        <taxon>Pezizales</taxon>
        <taxon>Discinaceae</taxon>
        <taxon>Discina</taxon>
    </lineage>
</organism>
<accession>A0ABR3GU26</accession>
<keyword evidence="3" id="KW-1185">Reference proteome</keyword>
<dbReference type="EMBL" id="JBBBZM010000013">
    <property type="protein sequence ID" value="KAL0639222.1"/>
    <property type="molecule type" value="Genomic_DNA"/>
</dbReference>
<feature type="compositionally biased region" description="Low complexity" evidence="1">
    <location>
        <begin position="171"/>
        <end position="219"/>
    </location>
</feature>